<evidence type="ECO:0000256" key="3">
    <source>
        <dbReference type="ARBA" id="ARBA00022821"/>
    </source>
</evidence>
<keyword evidence="2" id="KW-0547">Nucleotide-binding</keyword>
<dbReference type="Pfam" id="PF18052">
    <property type="entry name" value="Rx_N"/>
    <property type="match status" value="1"/>
</dbReference>
<evidence type="ECO:0000313" key="8">
    <source>
        <dbReference type="Proteomes" id="UP001054252"/>
    </source>
</evidence>
<evidence type="ECO:0000313" key="7">
    <source>
        <dbReference type="EMBL" id="GKV04438.1"/>
    </source>
</evidence>
<keyword evidence="8" id="KW-1185">Reference proteome</keyword>
<comment type="caution">
    <text evidence="7">The sequence shown here is derived from an EMBL/GenBank/DDBJ whole genome shotgun (WGS) entry which is preliminary data.</text>
</comment>
<keyword evidence="4" id="KW-0067">ATP-binding</keyword>
<dbReference type="PANTHER" id="PTHR36766">
    <property type="entry name" value="PLANT BROAD-SPECTRUM MILDEW RESISTANCE PROTEIN RPW8"/>
    <property type="match status" value="1"/>
</dbReference>
<dbReference type="AlphaFoldDB" id="A0AAV5J1V5"/>
<dbReference type="GO" id="GO:0006952">
    <property type="term" value="P:defense response"/>
    <property type="evidence" value="ECO:0007669"/>
    <property type="project" value="UniProtKB-KW"/>
</dbReference>
<sequence>MILDFVTDFILPRIIDGLADEVISRASRWWTASNSSDHEAQLTNLRDSLKIIQSMINDAEQKQGKESDDPVRLWLQQLQRLAYDVEDVLDECDYEHLRCRVETLGEKKRKKSSFTSDIVDKIKDINMRFDELKERARVLNLESREFHPTATQLPKTDSLLGDSKVFGRGDDVERILDMLDDLREKQYLVSGVSIVGMGGLGKTTVARSIYKKAEEEKRYDLVAWVCVSVDDFNEETILKEMHEHFIKGGVPPSSINVLVKDLAKELEKKTFLLVLDDVWNKDQSRGSIYDDEDESYAEFYANS</sequence>
<name>A0AAV5J1V5_9ROSI</name>
<protein>
    <recommendedName>
        <fullName evidence="9">Disease resistance protein</fullName>
    </recommendedName>
</protein>
<dbReference type="Pfam" id="PF00931">
    <property type="entry name" value="NB-ARC"/>
    <property type="match status" value="1"/>
</dbReference>
<keyword evidence="1" id="KW-0677">Repeat</keyword>
<dbReference type="EMBL" id="BPVZ01000021">
    <property type="protein sequence ID" value="GKV04438.1"/>
    <property type="molecule type" value="Genomic_DNA"/>
</dbReference>
<gene>
    <name evidence="7" type="ORF">SLEP1_g16591</name>
</gene>
<feature type="domain" description="Disease resistance N-terminal" evidence="6">
    <location>
        <begin position="11"/>
        <end position="109"/>
    </location>
</feature>
<dbReference type="Gene3D" id="3.40.50.300">
    <property type="entry name" value="P-loop containing nucleotide triphosphate hydrolases"/>
    <property type="match status" value="1"/>
</dbReference>
<proteinExistence type="predicted"/>
<evidence type="ECO:0008006" key="9">
    <source>
        <dbReference type="Google" id="ProtNLM"/>
    </source>
</evidence>
<accession>A0AAV5J1V5</accession>
<dbReference type="Gene3D" id="1.20.5.4130">
    <property type="match status" value="1"/>
</dbReference>
<evidence type="ECO:0000259" key="5">
    <source>
        <dbReference type="Pfam" id="PF00931"/>
    </source>
</evidence>
<dbReference type="Proteomes" id="UP001054252">
    <property type="component" value="Unassembled WGS sequence"/>
</dbReference>
<organism evidence="7 8">
    <name type="scientific">Rubroshorea leprosula</name>
    <dbReference type="NCBI Taxonomy" id="152421"/>
    <lineage>
        <taxon>Eukaryota</taxon>
        <taxon>Viridiplantae</taxon>
        <taxon>Streptophyta</taxon>
        <taxon>Embryophyta</taxon>
        <taxon>Tracheophyta</taxon>
        <taxon>Spermatophyta</taxon>
        <taxon>Magnoliopsida</taxon>
        <taxon>eudicotyledons</taxon>
        <taxon>Gunneridae</taxon>
        <taxon>Pentapetalae</taxon>
        <taxon>rosids</taxon>
        <taxon>malvids</taxon>
        <taxon>Malvales</taxon>
        <taxon>Dipterocarpaceae</taxon>
        <taxon>Rubroshorea</taxon>
    </lineage>
</organism>
<reference evidence="7 8" key="1">
    <citation type="journal article" date="2021" name="Commun. Biol.">
        <title>The genome of Shorea leprosula (Dipterocarpaceae) highlights the ecological relevance of drought in aseasonal tropical rainforests.</title>
        <authorList>
            <person name="Ng K.K.S."/>
            <person name="Kobayashi M.J."/>
            <person name="Fawcett J.A."/>
            <person name="Hatakeyama M."/>
            <person name="Paape T."/>
            <person name="Ng C.H."/>
            <person name="Ang C.C."/>
            <person name="Tnah L.H."/>
            <person name="Lee C.T."/>
            <person name="Nishiyama T."/>
            <person name="Sese J."/>
            <person name="O'Brien M.J."/>
            <person name="Copetti D."/>
            <person name="Mohd Noor M.I."/>
            <person name="Ong R.C."/>
            <person name="Putra M."/>
            <person name="Sireger I.Z."/>
            <person name="Indrioko S."/>
            <person name="Kosugi Y."/>
            <person name="Izuno A."/>
            <person name="Isagi Y."/>
            <person name="Lee S.L."/>
            <person name="Shimizu K.K."/>
        </authorList>
    </citation>
    <scope>NUCLEOTIDE SEQUENCE [LARGE SCALE GENOMIC DNA]</scope>
    <source>
        <strain evidence="7">214</strain>
    </source>
</reference>
<dbReference type="PRINTS" id="PR00364">
    <property type="entry name" value="DISEASERSIST"/>
</dbReference>
<dbReference type="PANTHER" id="PTHR36766:SF30">
    <property type="entry name" value="TIR-NBS TYPE DISEASE RESISTANCE PROTEIN-RELATED"/>
    <property type="match status" value="1"/>
</dbReference>
<dbReference type="GO" id="GO:0043531">
    <property type="term" value="F:ADP binding"/>
    <property type="evidence" value="ECO:0007669"/>
    <property type="project" value="InterPro"/>
</dbReference>
<dbReference type="InterPro" id="IPR027417">
    <property type="entry name" value="P-loop_NTPase"/>
</dbReference>
<evidence type="ECO:0000256" key="1">
    <source>
        <dbReference type="ARBA" id="ARBA00022737"/>
    </source>
</evidence>
<evidence type="ECO:0000256" key="4">
    <source>
        <dbReference type="ARBA" id="ARBA00022840"/>
    </source>
</evidence>
<evidence type="ECO:0000259" key="6">
    <source>
        <dbReference type="Pfam" id="PF18052"/>
    </source>
</evidence>
<evidence type="ECO:0000256" key="2">
    <source>
        <dbReference type="ARBA" id="ARBA00022741"/>
    </source>
</evidence>
<dbReference type="InterPro" id="IPR002182">
    <property type="entry name" value="NB-ARC"/>
</dbReference>
<dbReference type="GO" id="GO:0005524">
    <property type="term" value="F:ATP binding"/>
    <property type="evidence" value="ECO:0007669"/>
    <property type="project" value="UniProtKB-KW"/>
</dbReference>
<feature type="domain" description="NB-ARC" evidence="5">
    <location>
        <begin position="170"/>
        <end position="283"/>
    </location>
</feature>
<keyword evidence="3" id="KW-0611">Plant defense</keyword>
<dbReference type="InterPro" id="IPR041118">
    <property type="entry name" value="Rx_N"/>
</dbReference>
<dbReference type="SUPFAM" id="SSF52540">
    <property type="entry name" value="P-loop containing nucleoside triphosphate hydrolases"/>
    <property type="match status" value="1"/>
</dbReference>